<proteinExistence type="predicted"/>
<dbReference type="AlphaFoldDB" id="A0AAN7UWG4"/>
<sequence length="76" mass="8117">MPLQSLVVRSCPQKCVDTGQGAFFRGTNGMMQCGPPNEIDLFNFGSGIDQSTDSRHIALPGGVHQRCAASPALRIQ</sequence>
<keyword evidence="2" id="KW-1185">Reference proteome</keyword>
<reference evidence="1 2" key="1">
    <citation type="submission" date="2023-10" db="EMBL/GenBank/DDBJ databases">
        <title>Draft genome sequence of Xylaria bambusicola isolate GMP-LS, the root and basal stem rot pathogen of sugarcane in Indonesia.</title>
        <authorList>
            <person name="Selvaraj P."/>
            <person name="Muralishankar V."/>
            <person name="Muruganantham S."/>
            <person name="Sp S."/>
            <person name="Haryani S."/>
            <person name="Lau K.J.X."/>
            <person name="Naqvi N.I."/>
        </authorList>
    </citation>
    <scope>NUCLEOTIDE SEQUENCE [LARGE SCALE GENOMIC DNA]</scope>
    <source>
        <strain evidence="1">GMP-LS</strain>
    </source>
</reference>
<comment type="caution">
    <text evidence="1">The sequence shown here is derived from an EMBL/GenBank/DDBJ whole genome shotgun (WGS) entry which is preliminary data.</text>
</comment>
<protein>
    <submittedName>
        <fullName evidence="1">Uncharacterized protein</fullName>
    </submittedName>
</protein>
<name>A0AAN7UWG4_9PEZI</name>
<evidence type="ECO:0000313" key="1">
    <source>
        <dbReference type="EMBL" id="KAK5628819.1"/>
    </source>
</evidence>
<organism evidence="1 2">
    <name type="scientific">Xylaria bambusicola</name>
    <dbReference type="NCBI Taxonomy" id="326684"/>
    <lineage>
        <taxon>Eukaryota</taxon>
        <taxon>Fungi</taxon>
        <taxon>Dikarya</taxon>
        <taxon>Ascomycota</taxon>
        <taxon>Pezizomycotina</taxon>
        <taxon>Sordariomycetes</taxon>
        <taxon>Xylariomycetidae</taxon>
        <taxon>Xylariales</taxon>
        <taxon>Xylariaceae</taxon>
        <taxon>Xylaria</taxon>
    </lineage>
</organism>
<gene>
    <name evidence="1" type="ORF">RRF57_004534</name>
</gene>
<accession>A0AAN7UWG4</accession>
<dbReference type="EMBL" id="JAWHQM010000009">
    <property type="protein sequence ID" value="KAK5628819.1"/>
    <property type="molecule type" value="Genomic_DNA"/>
</dbReference>
<evidence type="ECO:0000313" key="2">
    <source>
        <dbReference type="Proteomes" id="UP001305414"/>
    </source>
</evidence>
<dbReference type="Proteomes" id="UP001305414">
    <property type="component" value="Unassembled WGS sequence"/>
</dbReference>